<dbReference type="InterPro" id="IPR001878">
    <property type="entry name" value="Znf_CCHC"/>
</dbReference>
<dbReference type="Proteomes" id="UP000663877">
    <property type="component" value="Unassembled WGS sequence"/>
</dbReference>
<dbReference type="GO" id="GO:0003676">
    <property type="term" value="F:nucleic acid binding"/>
    <property type="evidence" value="ECO:0007669"/>
    <property type="project" value="InterPro"/>
</dbReference>
<organism evidence="4 5">
    <name type="scientific">Adineta steineri</name>
    <dbReference type="NCBI Taxonomy" id="433720"/>
    <lineage>
        <taxon>Eukaryota</taxon>
        <taxon>Metazoa</taxon>
        <taxon>Spiralia</taxon>
        <taxon>Gnathifera</taxon>
        <taxon>Rotifera</taxon>
        <taxon>Eurotatoria</taxon>
        <taxon>Bdelloidea</taxon>
        <taxon>Adinetida</taxon>
        <taxon>Adinetidae</taxon>
        <taxon>Adineta</taxon>
    </lineage>
</organism>
<sequence length="596" mass="68142">MTSNSISNLFNDGEVVEQALSNVQDDGSVNLLSLNLNNVSNSQLVHGHGLNVGILNVNDNQCVNYSSTNDSNLMNSSTSSVRRPLSIDVTDDFREVSYKKSSNRGLKQVTDQNNHVIITSPIARVNSVNQQRTGNDNYTVIADDVNSNPLLTQRFSITNESTRYAITRFPFSPFVLQFKSGKVTVTQVKDELIRHYKTVHHIDIHVLNCRLIRSSSNINQYNILIYVKDVISFSFFLNHEHWPKLFGNESYILSSLPSIPPQLSVIIKNVDINIDYDEFCEVIRDKFPQVKNILRLKNKFQNDIKMIKLEFTCPNVRDKLLNDRRILVNHISYDVAEFLAPAHVLICSKCMALGHFKKQCPQTKETCRTCSELVDDIKKHICSKIEKCIHCQLNHKSSSLKCTVVKAYRAELTRKLLHMNNPRAATVDTNNIMKNYVYKSSNFIPPPVSYASAINSTINSTINPMINPMMKKLDELMNTMSEMKNQLASFEAKQNTIEQFIIAKQEGDNLIKQNLDELSKHQFDLKKEVTHHGLFIDRHENLFMNLSIPFFQDIFTFISSLNKDKKGNTLDTDLKGKIEHYLMQMKNVQEGKTLLN</sequence>
<reference evidence="4" key="1">
    <citation type="submission" date="2021-02" db="EMBL/GenBank/DDBJ databases">
        <authorList>
            <person name="Nowell W R."/>
        </authorList>
    </citation>
    <scope>NUCLEOTIDE SEQUENCE</scope>
</reference>
<dbReference type="AlphaFoldDB" id="A0A816EE92"/>
<protein>
    <recommendedName>
        <fullName evidence="2">CCHC-type domain-containing protein</fullName>
    </recommendedName>
</protein>
<dbReference type="EMBL" id="CAJNOM010004007">
    <property type="protein sequence ID" value="CAF1651596.1"/>
    <property type="molecule type" value="Genomic_DNA"/>
</dbReference>
<evidence type="ECO:0000313" key="3">
    <source>
        <dbReference type="EMBL" id="CAF1525321.1"/>
    </source>
</evidence>
<keyword evidence="1" id="KW-0862">Zinc</keyword>
<dbReference type="PROSITE" id="PS50158">
    <property type="entry name" value="ZF_CCHC"/>
    <property type="match status" value="1"/>
</dbReference>
<evidence type="ECO:0000313" key="4">
    <source>
        <dbReference type="EMBL" id="CAF1651596.1"/>
    </source>
</evidence>
<name>A0A816EE92_9BILA</name>
<evidence type="ECO:0000313" key="5">
    <source>
        <dbReference type="Proteomes" id="UP000663832"/>
    </source>
</evidence>
<gene>
    <name evidence="3" type="ORF">BJG266_LOCUS44534</name>
    <name evidence="4" type="ORF">QVE165_LOCUS61502</name>
</gene>
<proteinExistence type="predicted"/>
<dbReference type="GO" id="GO:0008270">
    <property type="term" value="F:zinc ion binding"/>
    <property type="evidence" value="ECO:0007669"/>
    <property type="project" value="UniProtKB-KW"/>
</dbReference>
<evidence type="ECO:0000259" key="2">
    <source>
        <dbReference type="PROSITE" id="PS50158"/>
    </source>
</evidence>
<keyword evidence="1" id="KW-0863">Zinc-finger</keyword>
<dbReference type="EMBL" id="CAJNOI010003646">
    <property type="protein sequence ID" value="CAF1525321.1"/>
    <property type="molecule type" value="Genomic_DNA"/>
</dbReference>
<evidence type="ECO:0000256" key="1">
    <source>
        <dbReference type="PROSITE-ProRule" id="PRU00047"/>
    </source>
</evidence>
<keyword evidence="5" id="KW-1185">Reference proteome</keyword>
<accession>A0A816EE92</accession>
<comment type="caution">
    <text evidence="4">The sequence shown here is derived from an EMBL/GenBank/DDBJ whole genome shotgun (WGS) entry which is preliminary data.</text>
</comment>
<feature type="domain" description="CCHC-type" evidence="2">
    <location>
        <begin position="347"/>
        <end position="362"/>
    </location>
</feature>
<dbReference type="Proteomes" id="UP000663832">
    <property type="component" value="Unassembled WGS sequence"/>
</dbReference>
<keyword evidence="1" id="KW-0479">Metal-binding</keyword>